<dbReference type="RefSeq" id="WP_012110047.1">
    <property type="nucleotide sequence ID" value="NC_009719.1"/>
</dbReference>
<keyword evidence="1" id="KW-1133">Transmembrane helix</keyword>
<organism evidence="2 3">
    <name type="scientific">Parvibaculum lavamentivorans (strain DS-1 / DSM 13023 / NCIMB 13966)</name>
    <dbReference type="NCBI Taxonomy" id="402881"/>
    <lineage>
        <taxon>Bacteria</taxon>
        <taxon>Pseudomonadati</taxon>
        <taxon>Pseudomonadota</taxon>
        <taxon>Alphaproteobacteria</taxon>
        <taxon>Hyphomicrobiales</taxon>
        <taxon>Parvibaculaceae</taxon>
        <taxon>Parvibaculum</taxon>
    </lineage>
</organism>
<accession>A7HS99</accession>
<protein>
    <submittedName>
        <fullName evidence="2">Uncharacterized protein</fullName>
    </submittedName>
</protein>
<dbReference type="HOGENOM" id="CLU_141028_1_0_5"/>
<proteinExistence type="predicted"/>
<name>A7HS99_PARL1</name>
<dbReference type="AlphaFoldDB" id="A7HS99"/>
<dbReference type="OrthoDB" id="7595476at2"/>
<sequence length="143" mass="14430">MQFGKIVLAFVLAVVVATVLGSIAHTQFVLGRLADIGVSVPLSDRISMTLHDIGGMGPLYGAIIGLGLIVAMAAAALVFRFAGIQRTLIYGVAGAAAVGVALAAMGMAYDITPIAGARSAAGFLAQMLAGAIGELTFARVSRL</sequence>
<feature type="transmembrane region" description="Helical" evidence="1">
    <location>
        <begin position="88"/>
        <end position="109"/>
    </location>
</feature>
<dbReference type="KEGG" id="pla:Plav_1161"/>
<dbReference type="eggNOG" id="COG2133">
    <property type="taxonomic scope" value="Bacteria"/>
</dbReference>
<keyword evidence="3" id="KW-1185">Reference proteome</keyword>
<dbReference type="EMBL" id="CP000774">
    <property type="protein sequence ID" value="ABS62782.1"/>
    <property type="molecule type" value="Genomic_DNA"/>
</dbReference>
<keyword evidence="1" id="KW-0472">Membrane</keyword>
<evidence type="ECO:0000313" key="2">
    <source>
        <dbReference type="EMBL" id="ABS62782.1"/>
    </source>
</evidence>
<reference evidence="2 3" key="1">
    <citation type="journal article" date="2011" name="Stand. Genomic Sci.">
        <title>Complete genome sequence of Parvibaculum lavamentivorans type strain (DS-1(T)).</title>
        <authorList>
            <person name="Schleheck D."/>
            <person name="Weiss M."/>
            <person name="Pitluck S."/>
            <person name="Bruce D."/>
            <person name="Land M.L."/>
            <person name="Han S."/>
            <person name="Saunders E."/>
            <person name="Tapia R."/>
            <person name="Detter C."/>
            <person name="Brettin T."/>
            <person name="Han J."/>
            <person name="Woyke T."/>
            <person name="Goodwin L."/>
            <person name="Pennacchio L."/>
            <person name="Nolan M."/>
            <person name="Cook A.M."/>
            <person name="Kjelleberg S."/>
            <person name="Thomas T."/>
        </authorList>
    </citation>
    <scope>NUCLEOTIDE SEQUENCE [LARGE SCALE GENOMIC DNA]</scope>
    <source>
        <strain evidence="3">DS-1 / DSM 13023 / NCIMB 13966</strain>
    </source>
</reference>
<evidence type="ECO:0000313" key="3">
    <source>
        <dbReference type="Proteomes" id="UP000006377"/>
    </source>
</evidence>
<evidence type="ECO:0000256" key="1">
    <source>
        <dbReference type="SAM" id="Phobius"/>
    </source>
</evidence>
<gene>
    <name evidence="2" type="ordered locus">Plav_1161</name>
</gene>
<feature type="transmembrane region" description="Helical" evidence="1">
    <location>
        <begin position="59"/>
        <end position="81"/>
    </location>
</feature>
<keyword evidence="1" id="KW-0812">Transmembrane</keyword>
<dbReference type="Proteomes" id="UP000006377">
    <property type="component" value="Chromosome"/>
</dbReference>
<feature type="transmembrane region" description="Helical" evidence="1">
    <location>
        <begin position="115"/>
        <end position="137"/>
    </location>
</feature>